<dbReference type="AlphaFoldDB" id="A0A7T8EB24"/>
<accession>A0A7T8EB24</accession>
<protein>
    <submittedName>
        <fullName evidence="1">Uncharacterized protein</fullName>
    </submittedName>
</protein>
<organism evidence="1">
    <name type="scientific">Shewanella algae</name>
    <dbReference type="NCBI Taxonomy" id="38313"/>
    <lineage>
        <taxon>Bacteria</taxon>
        <taxon>Pseudomonadati</taxon>
        <taxon>Pseudomonadota</taxon>
        <taxon>Gammaproteobacteria</taxon>
        <taxon>Alteromonadales</taxon>
        <taxon>Shewanellaceae</taxon>
        <taxon>Shewanella</taxon>
    </lineage>
</organism>
<proteinExistence type="predicted"/>
<evidence type="ECO:0000313" key="1">
    <source>
        <dbReference type="EMBL" id="QQO83113.1"/>
    </source>
</evidence>
<dbReference type="EMBL" id="CP032664">
    <property type="protein sequence ID" value="QQO83113.1"/>
    <property type="molecule type" value="Genomic_DNA"/>
</dbReference>
<gene>
    <name evidence="1" type="ORF">D7032_07490</name>
</gene>
<sequence length="73" mass="8439">MSHVEVMKRLHLRPSFNSVISISACFAEPGQRRKVSAEKRQQNATRRRIEELHELRRQAAELGISVDELKEAL</sequence>
<name>A0A7T8EB24_9GAMM</name>
<dbReference type="RefSeq" id="WP_397609081.1">
    <property type="nucleotide sequence ID" value="NZ_CP032664.1"/>
</dbReference>
<reference evidence="1" key="1">
    <citation type="submission" date="2018-09" db="EMBL/GenBank/DDBJ databases">
        <title>Genome sequencing and analysis.</title>
        <authorList>
            <person name="Huang Y.-T."/>
        </authorList>
    </citation>
    <scope>NUCLEOTIDE SEQUENCE</scope>
    <source>
        <strain evidence="1">HIDE</strain>
    </source>
</reference>